<evidence type="ECO:0000313" key="10">
    <source>
        <dbReference type="Proteomes" id="UP000655225"/>
    </source>
</evidence>
<comment type="function">
    <text evidence="6">Transcriptional repressor that regulates multiple aspects of plant growth and development.</text>
</comment>
<evidence type="ECO:0000313" key="9">
    <source>
        <dbReference type="EMBL" id="KAF8393341.1"/>
    </source>
</evidence>
<evidence type="ECO:0000259" key="8">
    <source>
        <dbReference type="PROSITE" id="PS51754"/>
    </source>
</evidence>
<reference evidence="9 10" key="1">
    <citation type="submission" date="2020-04" db="EMBL/GenBank/DDBJ databases">
        <title>Plant Genome Project.</title>
        <authorList>
            <person name="Zhang R.-G."/>
        </authorList>
    </citation>
    <scope>NUCLEOTIDE SEQUENCE [LARGE SCALE GENOMIC DNA]</scope>
    <source>
        <strain evidence="9">YNK0</strain>
        <tissue evidence="9">Leaf</tissue>
    </source>
</reference>
<feature type="domain" description="OVATE" evidence="8">
    <location>
        <begin position="207"/>
        <end position="269"/>
    </location>
</feature>
<evidence type="ECO:0000256" key="3">
    <source>
        <dbReference type="ARBA" id="ARBA00023015"/>
    </source>
</evidence>
<evidence type="ECO:0000256" key="1">
    <source>
        <dbReference type="ARBA" id="ARBA00004123"/>
    </source>
</evidence>
<dbReference type="PANTHER" id="PTHR33057:SF117">
    <property type="entry name" value="TRANSCRIPTION REPRESSOR OFP14"/>
    <property type="match status" value="1"/>
</dbReference>
<name>A0A834YVA2_TETSI</name>
<keyword evidence="4 6" id="KW-0804">Transcription</keyword>
<organism evidence="9 10">
    <name type="scientific">Tetracentron sinense</name>
    <name type="common">Spur-leaf</name>
    <dbReference type="NCBI Taxonomy" id="13715"/>
    <lineage>
        <taxon>Eukaryota</taxon>
        <taxon>Viridiplantae</taxon>
        <taxon>Streptophyta</taxon>
        <taxon>Embryophyta</taxon>
        <taxon>Tracheophyta</taxon>
        <taxon>Spermatophyta</taxon>
        <taxon>Magnoliopsida</taxon>
        <taxon>Trochodendrales</taxon>
        <taxon>Trochodendraceae</taxon>
        <taxon>Tetracentron</taxon>
    </lineage>
</organism>
<dbReference type="OMA" id="TSWILRG"/>
<evidence type="ECO:0000256" key="2">
    <source>
        <dbReference type="ARBA" id="ARBA00022491"/>
    </source>
</evidence>
<feature type="region of interest" description="Disordered" evidence="7">
    <location>
        <begin position="90"/>
        <end position="196"/>
    </location>
</feature>
<dbReference type="EMBL" id="JABCRI010000015">
    <property type="protein sequence ID" value="KAF8393341.1"/>
    <property type="molecule type" value="Genomic_DNA"/>
</dbReference>
<keyword evidence="3 6" id="KW-0805">Transcription regulation</keyword>
<dbReference type="PANTHER" id="PTHR33057">
    <property type="entry name" value="TRANSCRIPTION REPRESSOR OFP7-RELATED"/>
    <property type="match status" value="1"/>
</dbReference>
<comment type="subcellular location">
    <subcellularLocation>
        <location evidence="1 6">Nucleus</location>
    </subcellularLocation>
</comment>
<evidence type="ECO:0000256" key="6">
    <source>
        <dbReference type="RuleBase" id="RU367028"/>
    </source>
</evidence>
<keyword evidence="5 6" id="KW-0539">Nucleus</keyword>
<dbReference type="OrthoDB" id="689980at2759"/>
<accession>A0A834YVA2</accession>
<evidence type="ECO:0000256" key="7">
    <source>
        <dbReference type="SAM" id="MobiDB-lite"/>
    </source>
</evidence>
<feature type="compositionally biased region" description="Low complexity" evidence="7">
    <location>
        <begin position="179"/>
        <end position="195"/>
    </location>
</feature>
<keyword evidence="10" id="KW-1185">Reference proteome</keyword>
<comment type="caution">
    <text evidence="9">The sequence shown here is derived from an EMBL/GenBank/DDBJ whole genome shotgun (WGS) entry which is preliminary data.</text>
</comment>
<evidence type="ECO:0000256" key="5">
    <source>
        <dbReference type="ARBA" id="ARBA00023242"/>
    </source>
</evidence>
<proteinExistence type="predicted"/>
<dbReference type="GO" id="GO:0005634">
    <property type="term" value="C:nucleus"/>
    <property type="evidence" value="ECO:0007669"/>
    <property type="project" value="UniProtKB-SubCell"/>
</dbReference>
<evidence type="ECO:0000256" key="4">
    <source>
        <dbReference type="ARBA" id="ARBA00023163"/>
    </source>
</evidence>
<dbReference type="InterPro" id="IPR006458">
    <property type="entry name" value="Ovate_C"/>
</dbReference>
<protein>
    <recommendedName>
        <fullName evidence="6">Transcription repressor</fullName>
    </recommendedName>
    <alternativeName>
        <fullName evidence="6">Ovate family protein</fullName>
    </alternativeName>
</protein>
<gene>
    <name evidence="9" type="ORF">HHK36_021583</name>
</gene>
<dbReference type="Pfam" id="PF04844">
    <property type="entry name" value="Ovate"/>
    <property type="match status" value="1"/>
</dbReference>
<dbReference type="GO" id="GO:0045892">
    <property type="term" value="P:negative regulation of DNA-templated transcription"/>
    <property type="evidence" value="ECO:0007669"/>
    <property type="project" value="UniProtKB-UniRule"/>
</dbReference>
<dbReference type="NCBIfam" id="TIGR01568">
    <property type="entry name" value="A_thal_3678"/>
    <property type="match status" value="1"/>
</dbReference>
<feature type="compositionally biased region" description="Polar residues" evidence="7">
    <location>
        <begin position="130"/>
        <end position="161"/>
    </location>
</feature>
<dbReference type="PROSITE" id="PS51754">
    <property type="entry name" value="OVATE"/>
    <property type="match status" value="1"/>
</dbReference>
<dbReference type="AlphaFoldDB" id="A0A834YVA2"/>
<sequence>MPNKKLQKSLKIYLSKLKKTTPQFHIPPNPIISSTSWILSGCKHPKTPSFAVADQNQPDTKDHDAATLTDIDQFLFENFNSLFCNSEDDNDKDMGNNHNESSSGFLFKGRQRAKFRPQKPIVSGPGSERVYSNISKTQAQARPSDTPSRQFFASPSTSNSLIEEGRLSSLTSDDDSHDSSSSTNTTTNESISVSSKGLALPDGSIAVLTYSPEPYDDFQRSMQDMVEARLHHYQVDWDFMEELLFCYLKLNEKKSYKYILRAFVDLIVILRQHSGRIPAKSVKSPTIGERKREM</sequence>
<keyword evidence="2 6" id="KW-0678">Repressor</keyword>
<dbReference type="InterPro" id="IPR038933">
    <property type="entry name" value="Ovate"/>
</dbReference>
<dbReference type="Proteomes" id="UP000655225">
    <property type="component" value="Unassembled WGS sequence"/>
</dbReference>